<dbReference type="Proteomes" id="UP000218965">
    <property type="component" value="Chromosome"/>
</dbReference>
<dbReference type="EMBL" id="AP017315">
    <property type="protein sequence ID" value="BAU32851.1"/>
    <property type="molecule type" value="Genomic_DNA"/>
</dbReference>
<dbReference type="Pfam" id="PF02686">
    <property type="entry name" value="GatC"/>
    <property type="match status" value="1"/>
</dbReference>
<dbReference type="GO" id="GO:0050566">
    <property type="term" value="F:asparaginyl-tRNA synthase (glutamine-hydrolyzing) activity"/>
    <property type="evidence" value="ECO:0007669"/>
    <property type="project" value="RHEA"/>
</dbReference>
<keyword evidence="1" id="KW-0547">Nucleotide-binding</keyword>
<comment type="catalytic activity">
    <reaction evidence="1">
        <text>L-glutamyl-tRNA(Gln) + L-glutamine + ATP + H2O = L-glutaminyl-tRNA(Gln) + L-glutamate + ADP + phosphate + H(+)</text>
        <dbReference type="Rhea" id="RHEA:17521"/>
        <dbReference type="Rhea" id="RHEA-COMP:9681"/>
        <dbReference type="Rhea" id="RHEA-COMP:9684"/>
        <dbReference type="ChEBI" id="CHEBI:15377"/>
        <dbReference type="ChEBI" id="CHEBI:15378"/>
        <dbReference type="ChEBI" id="CHEBI:29985"/>
        <dbReference type="ChEBI" id="CHEBI:30616"/>
        <dbReference type="ChEBI" id="CHEBI:43474"/>
        <dbReference type="ChEBI" id="CHEBI:58359"/>
        <dbReference type="ChEBI" id="CHEBI:78520"/>
        <dbReference type="ChEBI" id="CHEBI:78521"/>
        <dbReference type="ChEBI" id="CHEBI:456216"/>
    </reaction>
</comment>
<dbReference type="AlphaFoldDB" id="A0A0U4NXB1"/>
<dbReference type="SUPFAM" id="SSF141000">
    <property type="entry name" value="Glu-tRNAGln amidotransferase C subunit"/>
    <property type="match status" value="1"/>
</dbReference>
<comment type="subunit">
    <text evidence="1">Heterotrimer of A, B and C subunits.</text>
</comment>
<dbReference type="GO" id="GO:0050567">
    <property type="term" value="F:glutaminyl-tRNA synthase (glutamine-hydrolyzing) activity"/>
    <property type="evidence" value="ECO:0007669"/>
    <property type="project" value="UniProtKB-UniRule"/>
</dbReference>
<name>A0A0U4NXB1_9MICO</name>
<dbReference type="InterPro" id="IPR036113">
    <property type="entry name" value="Asp/Glu-ADT_sf_sub_c"/>
</dbReference>
<gene>
    <name evidence="1 2" type="primary">gatC</name>
    <name evidence="2" type="ORF">MalAC0309_2006</name>
</gene>
<dbReference type="EC" id="6.3.5.-" evidence="1"/>
<dbReference type="KEGG" id="malk:MalAC0309_2006"/>
<comment type="catalytic activity">
    <reaction evidence="1">
        <text>L-aspartyl-tRNA(Asn) + L-glutamine + ATP + H2O = L-asparaginyl-tRNA(Asn) + L-glutamate + ADP + phosphate + 2 H(+)</text>
        <dbReference type="Rhea" id="RHEA:14513"/>
        <dbReference type="Rhea" id="RHEA-COMP:9674"/>
        <dbReference type="Rhea" id="RHEA-COMP:9677"/>
        <dbReference type="ChEBI" id="CHEBI:15377"/>
        <dbReference type="ChEBI" id="CHEBI:15378"/>
        <dbReference type="ChEBI" id="CHEBI:29985"/>
        <dbReference type="ChEBI" id="CHEBI:30616"/>
        <dbReference type="ChEBI" id="CHEBI:43474"/>
        <dbReference type="ChEBI" id="CHEBI:58359"/>
        <dbReference type="ChEBI" id="CHEBI:78515"/>
        <dbReference type="ChEBI" id="CHEBI:78516"/>
        <dbReference type="ChEBI" id="CHEBI:456216"/>
    </reaction>
</comment>
<organism evidence="2 3">
    <name type="scientific">Microcella alkaliphila</name>
    <dbReference type="NCBI Taxonomy" id="279828"/>
    <lineage>
        <taxon>Bacteria</taxon>
        <taxon>Bacillati</taxon>
        <taxon>Actinomycetota</taxon>
        <taxon>Actinomycetes</taxon>
        <taxon>Micrococcales</taxon>
        <taxon>Microbacteriaceae</taxon>
        <taxon>Microcella</taxon>
    </lineage>
</organism>
<dbReference type="GO" id="GO:0016740">
    <property type="term" value="F:transferase activity"/>
    <property type="evidence" value="ECO:0007669"/>
    <property type="project" value="UniProtKB-KW"/>
</dbReference>
<comment type="similarity">
    <text evidence="1">Belongs to the GatC family.</text>
</comment>
<reference evidence="3" key="1">
    <citation type="submission" date="2015-12" db="EMBL/GenBank/DDBJ databases">
        <authorList>
            <person name="Shamseldin A."/>
            <person name="Moawad H."/>
            <person name="Abd El-Rahim W.M."/>
            <person name="Sadowsky M.J."/>
        </authorList>
    </citation>
    <scope>NUCLEOTIDE SEQUENCE [LARGE SCALE GENOMIC DNA]</scope>
    <source>
        <strain evidence="3">JAM AC0309</strain>
    </source>
</reference>
<keyword evidence="1" id="KW-0436">Ligase</keyword>
<reference evidence="2 3" key="2">
    <citation type="submission" date="2016-01" db="EMBL/GenBank/DDBJ databases">
        <title>Microcella alkaliphila JAM AC0309 whole genome shotgun sequence.</title>
        <authorList>
            <person name="Kurata A."/>
            <person name="Hirose Y."/>
            <person name="Kishimoto N."/>
            <person name="Kobayashi T."/>
        </authorList>
    </citation>
    <scope>NUCLEOTIDE SEQUENCE [LARGE SCALE GENOMIC DNA]</scope>
    <source>
        <strain evidence="2 3">JAM AC0309</strain>
    </source>
</reference>
<dbReference type="Gene3D" id="1.10.20.60">
    <property type="entry name" value="Glu-tRNAGln amidotransferase C subunit, N-terminal domain"/>
    <property type="match status" value="1"/>
</dbReference>
<dbReference type="GO" id="GO:0006412">
    <property type="term" value="P:translation"/>
    <property type="evidence" value="ECO:0007669"/>
    <property type="project" value="UniProtKB-UniRule"/>
</dbReference>
<keyword evidence="1" id="KW-0067">ATP-binding</keyword>
<dbReference type="NCBIfam" id="TIGR00135">
    <property type="entry name" value="gatC"/>
    <property type="match status" value="1"/>
</dbReference>
<keyword evidence="1" id="KW-0648">Protein biosynthesis</keyword>
<keyword evidence="2" id="KW-0808">Transferase</keyword>
<evidence type="ECO:0000313" key="2">
    <source>
        <dbReference type="EMBL" id="BAU32851.1"/>
    </source>
</evidence>
<accession>A0A0U4NXB1</accession>
<dbReference type="HAMAP" id="MF_00122">
    <property type="entry name" value="GatC"/>
    <property type="match status" value="1"/>
</dbReference>
<evidence type="ECO:0000313" key="3">
    <source>
        <dbReference type="Proteomes" id="UP000218965"/>
    </source>
</evidence>
<dbReference type="OrthoDB" id="5295223at2"/>
<dbReference type="GO" id="GO:0006450">
    <property type="term" value="P:regulation of translational fidelity"/>
    <property type="evidence" value="ECO:0007669"/>
    <property type="project" value="InterPro"/>
</dbReference>
<dbReference type="RefSeq" id="WP_096422307.1">
    <property type="nucleotide sequence ID" value="NZ_AP017315.1"/>
</dbReference>
<sequence length="99" mass="10206">MSEITPESVRHLASLARIALTEDEIASLTTELGAIVDAVATVQQVAGDDIPATSHPIPLTGGMRVDEPGTPLTTAEALAGAPDSDGTRFRVTAILGEEQ</sequence>
<dbReference type="InterPro" id="IPR003837">
    <property type="entry name" value="GatC"/>
</dbReference>
<dbReference type="GO" id="GO:0005524">
    <property type="term" value="F:ATP binding"/>
    <property type="evidence" value="ECO:0007669"/>
    <property type="project" value="UniProtKB-KW"/>
</dbReference>
<comment type="function">
    <text evidence="1">Allows the formation of correctly charged Asn-tRNA(Asn) or Gln-tRNA(Gln) through the transamidation of misacylated Asp-tRNA(Asn) or Glu-tRNA(Gln) in organisms which lack either or both of asparaginyl-tRNA or glutaminyl-tRNA synthetases. The reaction takes place in the presence of glutamine and ATP through an activated phospho-Asp-tRNA(Asn) or phospho-Glu-tRNA(Gln).</text>
</comment>
<proteinExistence type="inferred from homology"/>
<evidence type="ECO:0000256" key="1">
    <source>
        <dbReference type="HAMAP-Rule" id="MF_00122"/>
    </source>
</evidence>
<protein>
    <recommendedName>
        <fullName evidence="1">Aspartyl/glutamyl-tRNA(Asn/Gln) amidotransferase subunit C</fullName>
        <shortName evidence="1">Asp/Glu-ADT subunit C</shortName>
        <ecNumber evidence="1">6.3.5.-</ecNumber>
    </recommendedName>
</protein>